<dbReference type="Proteomes" id="UP001220256">
    <property type="component" value="Unassembled WGS sequence"/>
</dbReference>
<gene>
    <name evidence="1" type="ORF">N7505_001870</name>
</gene>
<comment type="caution">
    <text evidence="1">The sequence shown here is derived from an EMBL/GenBank/DDBJ whole genome shotgun (WGS) entry which is preliminary data.</text>
</comment>
<keyword evidence="2" id="KW-1185">Reference proteome</keyword>
<evidence type="ECO:0000313" key="1">
    <source>
        <dbReference type="EMBL" id="KAJ5283890.1"/>
    </source>
</evidence>
<accession>A0ABQ8WXX6</accession>
<dbReference type="EMBL" id="JAPVEB010000001">
    <property type="protein sequence ID" value="KAJ5283890.1"/>
    <property type="molecule type" value="Genomic_DNA"/>
</dbReference>
<reference evidence="1 2" key="1">
    <citation type="journal article" date="2023" name="IMA Fungus">
        <title>Comparative genomic study of the Penicillium genus elucidates a diverse pangenome and 15 lateral gene transfer events.</title>
        <authorList>
            <person name="Petersen C."/>
            <person name="Sorensen T."/>
            <person name="Nielsen M.R."/>
            <person name="Sondergaard T.E."/>
            <person name="Sorensen J.L."/>
            <person name="Fitzpatrick D.A."/>
            <person name="Frisvad J.C."/>
            <person name="Nielsen K.L."/>
        </authorList>
    </citation>
    <scope>NUCLEOTIDE SEQUENCE [LARGE SCALE GENOMIC DNA]</scope>
    <source>
        <strain evidence="1 2">IBT 3361</strain>
    </source>
</reference>
<evidence type="ECO:0000313" key="2">
    <source>
        <dbReference type="Proteomes" id="UP001220256"/>
    </source>
</evidence>
<sequence length="60" mass="6957">MACRANPALVKLESKRPQYAIQGLLWSVLKVKEEVEDRTVVFLREMMKYSRTKNRLSTSG</sequence>
<proteinExistence type="predicted"/>
<name>A0ABQ8WXX6_PENCH</name>
<organism evidence="1 2">
    <name type="scientific">Penicillium chrysogenum</name>
    <name type="common">Penicillium notatum</name>
    <dbReference type="NCBI Taxonomy" id="5076"/>
    <lineage>
        <taxon>Eukaryota</taxon>
        <taxon>Fungi</taxon>
        <taxon>Dikarya</taxon>
        <taxon>Ascomycota</taxon>
        <taxon>Pezizomycotina</taxon>
        <taxon>Eurotiomycetes</taxon>
        <taxon>Eurotiomycetidae</taxon>
        <taxon>Eurotiales</taxon>
        <taxon>Aspergillaceae</taxon>
        <taxon>Penicillium</taxon>
        <taxon>Penicillium chrysogenum species complex</taxon>
    </lineage>
</organism>
<protein>
    <submittedName>
        <fullName evidence="1">Uncharacterized protein</fullName>
    </submittedName>
</protein>